<dbReference type="InterPro" id="IPR001537">
    <property type="entry name" value="SpoU_MeTrfase"/>
</dbReference>
<dbReference type="KEGG" id="ral:Rumal_3191"/>
<dbReference type="GO" id="GO:0005737">
    <property type="term" value="C:cytoplasm"/>
    <property type="evidence" value="ECO:0007669"/>
    <property type="project" value="UniProtKB-SubCell"/>
</dbReference>
<comment type="function">
    <text evidence="6">Could methylate the ribose at the nucleotide 34 wobble position in tRNA.</text>
</comment>
<dbReference type="SUPFAM" id="SSF75217">
    <property type="entry name" value="alpha/beta knot"/>
    <property type="match status" value="1"/>
</dbReference>
<evidence type="ECO:0000313" key="10">
    <source>
        <dbReference type="Proteomes" id="UP000006919"/>
    </source>
</evidence>
<dbReference type="RefSeq" id="WP_013499760.1">
    <property type="nucleotide sequence ID" value="NC_014833.1"/>
</dbReference>
<dbReference type="InterPro" id="IPR029026">
    <property type="entry name" value="tRNA_m1G_MTases_N"/>
</dbReference>
<dbReference type="EMBL" id="CP002403">
    <property type="protein sequence ID" value="ADU23654.1"/>
    <property type="molecule type" value="Genomic_DNA"/>
</dbReference>
<evidence type="ECO:0000256" key="3">
    <source>
        <dbReference type="ARBA" id="ARBA00022679"/>
    </source>
</evidence>
<feature type="binding site" evidence="6">
    <location>
        <position position="144"/>
    </location>
    <ligand>
        <name>S-adenosyl-L-methionine</name>
        <dbReference type="ChEBI" id="CHEBI:59789"/>
    </ligand>
</feature>
<proteinExistence type="inferred from homology"/>
<dbReference type="AlphaFoldDB" id="E6UFY0"/>
<feature type="binding site" evidence="6">
    <location>
        <position position="165"/>
    </location>
    <ligand>
        <name>S-adenosyl-L-methionine</name>
        <dbReference type="ChEBI" id="CHEBI:59789"/>
    </ligand>
</feature>
<dbReference type="GO" id="GO:0002130">
    <property type="term" value="P:wobble position ribose methylation"/>
    <property type="evidence" value="ECO:0007669"/>
    <property type="project" value="TreeGrafter"/>
</dbReference>
<dbReference type="FunFam" id="3.40.1280.10:FF:000002">
    <property type="entry name" value="Peptidylprolyl isomerase"/>
    <property type="match status" value="1"/>
</dbReference>
<dbReference type="HOGENOM" id="CLU_110125_0_0_9"/>
<dbReference type="InterPro" id="IPR016914">
    <property type="entry name" value="TrmL"/>
</dbReference>
<feature type="region of interest" description="Disordered" evidence="7">
    <location>
        <begin position="1"/>
        <end position="21"/>
    </location>
</feature>
<dbReference type="InterPro" id="IPR029028">
    <property type="entry name" value="Alpha/beta_knot_MTases"/>
</dbReference>
<gene>
    <name evidence="9" type="ordered locus">Rumal_3191</name>
</gene>
<comment type="caution">
    <text evidence="6">Lacks conserved residue(s) required for the propagation of feature annotation.</text>
</comment>
<dbReference type="Proteomes" id="UP000006919">
    <property type="component" value="Chromosome"/>
</dbReference>
<dbReference type="GO" id="GO:0003723">
    <property type="term" value="F:RNA binding"/>
    <property type="evidence" value="ECO:0007669"/>
    <property type="project" value="InterPro"/>
</dbReference>
<dbReference type="GO" id="GO:0141098">
    <property type="term" value="F:tRNA (cytidine(34)-2'-O)-methyltransferase activity"/>
    <property type="evidence" value="ECO:0007669"/>
    <property type="project" value="RHEA"/>
</dbReference>
<dbReference type="Pfam" id="PF00588">
    <property type="entry name" value="SpoU_methylase"/>
    <property type="match status" value="1"/>
</dbReference>
<evidence type="ECO:0000256" key="2">
    <source>
        <dbReference type="ARBA" id="ARBA00022603"/>
    </source>
</evidence>
<evidence type="ECO:0000256" key="7">
    <source>
        <dbReference type="SAM" id="MobiDB-lite"/>
    </source>
</evidence>
<keyword evidence="3 6" id="KW-0808">Transferase</keyword>
<feature type="binding site" evidence="6">
    <location>
        <position position="173"/>
    </location>
    <ligand>
        <name>S-adenosyl-L-methionine</name>
        <dbReference type="ChEBI" id="CHEBI:59789"/>
    </ligand>
</feature>
<dbReference type="GO" id="GO:0141102">
    <property type="term" value="F:tRNA (5-carboxymethylaminomethyluridine(34)-2'-O)-methyltransferase activity"/>
    <property type="evidence" value="ECO:0007669"/>
    <property type="project" value="RHEA"/>
</dbReference>
<comment type="subcellular location">
    <subcellularLocation>
        <location evidence="6">Cytoplasm</location>
    </subcellularLocation>
</comment>
<keyword evidence="5 6" id="KW-0819">tRNA processing</keyword>
<comment type="catalytic activity">
    <reaction evidence="6">
        <text>cytidine(34) in tRNA + S-adenosyl-L-methionine = 2'-O-methylcytidine(34) in tRNA + S-adenosyl-L-homocysteine + H(+)</text>
        <dbReference type="Rhea" id="RHEA:43084"/>
        <dbReference type="Rhea" id="RHEA-COMP:10331"/>
        <dbReference type="Rhea" id="RHEA-COMP:10332"/>
        <dbReference type="ChEBI" id="CHEBI:15378"/>
        <dbReference type="ChEBI" id="CHEBI:57856"/>
        <dbReference type="ChEBI" id="CHEBI:59789"/>
        <dbReference type="ChEBI" id="CHEBI:74495"/>
        <dbReference type="ChEBI" id="CHEBI:82748"/>
        <dbReference type="EC" id="2.1.1.207"/>
    </reaction>
</comment>
<evidence type="ECO:0000256" key="1">
    <source>
        <dbReference type="ARBA" id="ARBA00022490"/>
    </source>
</evidence>
<keyword evidence="1 6" id="KW-0963">Cytoplasm</keyword>
<evidence type="ECO:0000256" key="4">
    <source>
        <dbReference type="ARBA" id="ARBA00022691"/>
    </source>
</evidence>
<reference evidence="9 10" key="1">
    <citation type="journal article" date="2011" name="J. Bacteriol.">
        <title>Complete genome of the cellulolytic ruminal bacterium Ruminococcus albus 7.</title>
        <authorList>
            <person name="Suen G."/>
            <person name="Stevenson D.M."/>
            <person name="Bruce D.C."/>
            <person name="Chertkov O."/>
            <person name="Copeland A."/>
            <person name="Cheng J.F."/>
            <person name="Detter C."/>
            <person name="Detter J.C."/>
            <person name="Goodwin L.A."/>
            <person name="Han C.S."/>
            <person name="Hauser L.J."/>
            <person name="Ivanova N.N."/>
            <person name="Kyrpides N.C."/>
            <person name="Land M.L."/>
            <person name="Lapidus A."/>
            <person name="Lucas S."/>
            <person name="Ovchinnikova G."/>
            <person name="Pitluck S."/>
            <person name="Tapia R."/>
            <person name="Woyke T."/>
            <person name="Boyum J."/>
            <person name="Mead D."/>
            <person name="Weimer P.J."/>
        </authorList>
    </citation>
    <scope>NUCLEOTIDE SEQUENCE [LARGE SCALE GENOMIC DNA]</scope>
    <source>
        <strain evidence="10">ATCC 27210 / DSM 20455 / JCM 14654 / NCDO 2250 / 7</strain>
    </source>
</reference>
<feature type="domain" description="tRNA/rRNA methyltransferase SpoU type" evidence="8">
    <location>
        <begin position="45"/>
        <end position="185"/>
    </location>
</feature>
<comment type="similarity">
    <text evidence="6">Belongs to the class IV-like SAM-binding methyltransferase superfamily. RNA methyltransferase TrmH family. TrmL subfamily.</text>
</comment>
<organism evidence="9 10">
    <name type="scientific">Ruminococcus albus (strain ATCC 27210 / DSM 20455 / JCM 14654 / NCDO 2250 / 7)</name>
    <dbReference type="NCBI Taxonomy" id="697329"/>
    <lineage>
        <taxon>Bacteria</taxon>
        <taxon>Bacillati</taxon>
        <taxon>Bacillota</taxon>
        <taxon>Clostridia</taxon>
        <taxon>Eubacteriales</taxon>
        <taxon>Oscillospiraceae</taxon>
        <taxon>Ruminococcus</taxon>
    </lineage>
</organism>
<dbReference type="CDD" id="cd18094">
    <property type="entry name" value="SpoU-like_TrmL"/>
    <property type="match status" value="1"/>
</dbReference>
<accession>E6UFY0</accession>
<dbReference type="PANTHER" id="PTHR42971:SF1">
    <property type="entry name" value="TRNA (CYTIDINE(34)-2'-O)-METHYLTRANSFERASE"/>
    <property type="match status" value="1"/>
</dbReference>
<dbReference type="PANTHER" id="PTHR42971">
    <property type="entry name" value="TRNA (CYTIDINE(34)-2'-O)-METHYLTRANSFERASE"/>
    <property type="match status" value="1"/>
</dbReference>
<keyword evidence="2 6" id="KW-0489">Methyltransferase</keyword>
<dbReference type="STRING" id="697329.Rumal_3191"/>
<dbReference type="HAMAP" id="MF_01885">
    <property type="entry name" value="tRNA_methyltr_TrmL"/>
    <property type="match status" value="1"/>
</dbReference>
<evidence type="ECO:0000313" key="9">
    <source>
        <dbReference type="EMBL" id="ADU23654.1"/>
    </source>
</evidence>
<sequence length="207" mass="24013">MSNMDIFDSSRSDSLRAGGRESLCDKEQQLTQKEQQSPQDRTHRLNIVLVEPRIPQNTGNISRTCAVTGAALHMVRPFGFEIDDKKLKRAGLDYWDKLDIYYYNNIEDFFAKNDGAYFFFTTKGRQVHSEAVYPEDRPVYIIFGREDAGLPEELLYAHPDECVRIPMRNTLRSLNLSNSVAIATYEVLRQWDYPDLGREGKLTKYTW</sequence>
<evidence type="ECO:0000256" key="6">
    <source>
        <dbReference type="HAMAP-Rule" id="MF_01885"/>
    </source>
</evidence>
<keyword evidence="4 6" id="KW-0949">S-adenosyl-L-methionine</keyword>
<dbReference type="GO" id="GO:0042802">
    <property type="term" value="F:identical protein binding"/>
    <property type="evidence" value="ECO:0007669"/>
    <property type="project" value="UniProtKB-ARBA"/>
</dbReference>
<comment type="catalytic activity">
    <reaction evidence="6">
        <text>5-carboxymethylaminomethyluridine(34) in tRNA(Leu) + S-adenosyl-L-methionine = 5-carboxymethylaminomethyl-2'-O-methyluridine(34) in tRNA(Leu) + S-adenosyl-L-homocysteine + H(+)</text>
        <dbReference type="Rhea" id="RHEA:43088"/>
        <dbReference type="Rhea" id="RHEA-COMP:10333"/>
        <dbReference type="Rhea" id="RHEA-COMP:10334"/>
        <dbReference type="ChEBI" id="CHEBI:15378"/>
        <dbReference type="ChEBI" id="CHEBI:57856"/>
        <dbReference type="ChEBI" id="CHEBI:59789"/>
        <dbReference type="ChEBI" id="CHEBI:74508"/>
        <dbReference type="ChEBI" id="CHEBI:74511"/>
        <dbReference type="EC" id="2.1.1.207"/>
    </reaction>
</comment>
<feature type="compositionally biased region" description="Basic and acidic residues" evidence="7">
    <location>
        <begin position="8"/>
        <end position="21"/>
    </location>
</feature>
<evidence type="ECO:0000259" key="8">
    <source>
        <dbReference type="Pfam" id="PF00588"/>
    </source>
</evidence>
<protein>
    <recommendedName>
        <fullName evidence="6">Putative tRNA (cytidine(34)-2'-O)-methyltransferase</fullName>
        <ecNumber evidence="6">2.1.1.207</ecNumber>
    </recommendedName>
    <alternativeName>
        <fullName evidence="6">tRNA (cytidine/uridine-2'-O-)-methyltransferase</fullName>
    </alternativeName>
</protein>
<evidence type="ECO:0000256" key="5">
    <source>
        <dbReference type="ARBA" id="ARBA00022694"/>
    </source>
</evidence>
<dbReference type="eggNOG" id="COG0219">
    <property type="taxonomic scope" value="Bacteria"/>
</dbReference>
<name>E6UFY0_RUMA7</name>
<dbReference type="Gene3D" id="3.40.1280.10">
    <property type="match status" value="1"/>
</dbReference>
<dbReference type="EC" id="2.1.1.207" evidence="6"/>